<dbReference type="InterPro" id="IPR003115">
    <property type="entry name" value="ParB_N"/>
</dbReference>
<name>A0A095TLQ3_9GAMM</name>
<dbReference type="GO" id="GO:0005694">
    <property type="term" value="C:chromosome"/>
    <property type="evidence" value="ECO:0007669"/>
    <property type="project" value="TreeGrafter"/>
</dbReference>
<dbReference type="Gene3D" id="3.90.1530.30">
    <property type="match status" value="1"/>
</dbReference>
<dbReference type="NCBIfam" id="TIGR00180">
    <property type="entry name" value="parB_part"/>
    <property type="match status" value="1"/>
</dbReference>
<dbReference type="SMART" id="SM00470">
    <property type="entry name" value="ParB"/>
    <property type="match status" value="1"/>
</dbReference>
<evidence type="ECO:0000313" key="5">
    <source>
        <dbReference type="Proteomes" id="UP000029444"/>
    </source>
</evidence>
<keyword evidence="5" id="KW-1185">Reference proteome</keyword>
<proteinExistence type="inferred from homology"/>
<organism evidence="4 5">
    <name type="scientific">Alcanivorax nanhaiticus</name>
    <dbReference type="NCBI Taxonomy" id="1177154"/>
    <lineage>
        <taxon>Bacteria</taxon>
        <taxon>Pseudomonadati</taxon>
        <taxon>Pseudomonadota</taxon>
        <taxon>Gammaproteobacteria</taxon>
        <taxon>Oceanospirillales</taxon>
        <taxon>Alcanivoracaceae</taxon>
        <taxon>Alcanivorax</taxon>
    </lineage>
</organism>
<feature type="compositionally biased region" description="Gly residues" evidence="2">
    <location>
        <begin position="247"/>
        <end position="259"/>
    </location>
</feature>
<dbReference type="SUPFAM" id="SSF110849">
    <property type="entry name" value="ParB/Sulfiredoxin"/>
    <property type="match status" value="1"/>
</dbReference>
<dbReference type="Pfam" id="PF08535">
    <property type="entry name" value="KorB"/>
    <property type="match status" value="1"/>
</dbReference>
<gene>
    <name evidence="4" type="ORF">Y5S_03374</name>
</gene>
<dbReference type="AlphaFoldDB" id="A0A095TLQ3"/>
<dbReference type="eggNOG" id="COG1475">
    <property type="taxonomic scope" value="Bacteria"/>
</dbReference>
<reference evidence="4 5" key="1">
    <citation type="submission" date="2012-09" db="EMBL/GenBank/DDBJ databases">
        <title>Genome Sequence of alkane-degrading Bacterium Alcanivorax sp. 19-m-6.</title>
        <authorList>
            <person name="Lai Q."/>
            <person name="Shao Z."/>
        </authorList>
    </citation>
    <scope>NUCLEOTIDE SEQUENCE [LARGE SCALE GENOMIC DNA]</scope>
    <source>
        <strain evidence="4 5">19-m-6</strain>
    </source>
</reference>
<feature type="compositionally biased region" description="Basic and acidic residues" evidence="2">
    <location>
        <begin position="296"/>
        <end position="314"/>
    </location>
</feature>
<comment type="similarity">
    <text evidence="1">Belongs to the ParB family.</text>
</comment>
<dbReference type="InterPro" id="IPR004437">
    <property type="entry name" value="ParB/RepB/Spo0J"/>
</dbReference>
<dbReference type="GO" id="GO:0003677">
    <property type="term" value="F:DNA binding"/>
    <property type="evidence" value="ECO:0007669"/>
    <property type="project" value="InterPro"/>
</dbReference>
<dbReference type="Proteomes" id="UP000029444">
    <property type="component" value="Unassembled WGS sequence"/>
</dbReference>
<sequence>MAKIGNLQGLSDLAKAATGRKGKEVITVTLDDVESKEQVRKKFKNIEELAETMKVEGQQSPIIVYPKNENGKYVIQKGERRWRALRVAGIETIDIIVNEKEQSDLDETAGELIENIQRDDLAPLEIANALKKFVDEGWKQKDIAKRLGKNAIFVSTHLSLLKLPECVQELYDEDVCSDTETLNNLRLLYDLNDDRCRAVCAVALEEGITRKQSRDLLNDAKRIKEEMESGVKTSPPAESGTETGSSDGDGAGLMGGDESGGYAPPEEDSSPESGESDSGSEDDAAGGDEEMEEDSSPEKGGDKTEPKQKAEPKNQDAMSPIPEDKDWKFTEPKELIVVVNVATDSDVKRGILLLDRVCKDPKEVWVKIADGKKEKEVRVLASEIELVSMEA</sequence>
<dbReference type="InterPro" id="IPR013741">
    <property type="entry name" value="KorB_domain"/>
</dbReference>
<dbReference type="PANTHER" id="PTHR33375:SF1">
    <property type="entry name" value="CHROMOSOME-PARTITIONING PROTEIN PARB-RELATED"/>
    <property type="match status" value="1"/>
</dbReference>
<protein>
    <submittedName>
        <fullName evidence="4">ParB-like partitioning protein</fullName>
    </submittedName>
</protein>
<feature type="region of interest" description="Disordered" evidence="2">
    <location>
        <begin position="225"/>
        <end position="326"/>
    </location>
</feature>
<dbReference type="OrthoDB" id="9796891at2"/>
<dbReference type="Pfam" id="PF02195">
    <property type="entry name" value="ParB_N"/>
    <property type="match status" value="1"/>
</dbReference>
<feature type="compositionally biased region" description="Acidic residues" evidence="2">
    <location>
        <begin position="265"/>
        <end position="295"/>
    </location>
</feature>
<evidence type="ECO:0000259" key="3">
    <source>
        <dbReference type="SMART" id="SM00470"/>
    </source>
</evidence>
<accession>A0A095TLQ3</accession>
<evidence type="ECO:0000256" key="2">
    <source>
        <dbReference type="SAM" id="MobiDB-lite"/>
    </source>
</evidence>
<comment type="caution">
    <text evidence="4">The sequence shown here is derived from an EMBL/GenBank/DDBJ whole genome shotgun (WGS) entry which is preliminary data.</text>
</comment>
<dbReference type="InterPro" id="IPR050336">
    <property type="entry name" value="Chromosome_partition/occlusion"/>
</dbReference>
<dbReference type="SUPFAM" id="SSF109709">
    <property type="entry name" value="KorB DNA-binding domain-like"/>
    <property type="match status" value="1"/>
</dbReference>
<dbReference type="STRING" id="1177154.Y5S_03374"/>
<dbReference type="Gene3D" id="1.10.10.2830">
    <property type="match status" value="1"/>
</dbReference>
<feature type="compositionally biased region" description="Low complexity" evidence="2">
    <location>
        <begin position="237"/>
        <end position="246"/>
    </location>
</feature>
<dbReference type="PATRIC" id="fig|1177154.3.peg.3395"/>
<dbReference type="GO" id="GO:0007059">
    <property type="term" value="P:chromosome segregation"/>
    <property type="evidence" value="ECO:0007669"/>
    <property type="project" value="TreeGrafter"/>
</dbReference>
<feature type="domain" description="ParB-like N-terminal" evidence="3">
    <location>
        <begin position="26"/>
        <end position="116"/>
    </location>
</feature>
<dbReference type="EMBL" id="ARXV01000018">
    <property type="protein sequence ID" value="KGD63388.1"/>
    <property type="molecule type" value="Genomic_DNA"/>
</dbReference>
<evidence type="ECO:0000256" key="1">
    <source>
        <dbReference type="ARBA" id="ARBA00006295"/>
    </source>
</evidence>
<dbReference type="InterPro" id="IPR036086">
    <property type="entry name" value="ParB/Sulfiredoxin_sf"/>
</dbReference>
<dbReference type="PANTHER" id="PTHR33375">
    <property type="entry name" value="CHROMOSOME-PARTITIONING PROTEIN PARB-RELATED"/>
    <property type="match status" value="1"/>
</dbReference>
<evidence type="ECO:0000313" key="4">
    <source>
        <dbReference type="EMBL" id="KGD63388.1"/>
    </source>
</evidence>